<dbReference type="AlphaFoldDB" id="A0A645DQ55"/>
<evidence type="ECO:0000259" key="1">
    <source>
        <dbReference type="Pfam" id="PF14470"/>
    </source>
</evidence>
<accession>A0A645DQ55</accession>
<sequence length="138" mass="15341">MFGIGGKEKKPKLTQKEIAMNQAANLFKDSLTGNEKILHAVSGKCDAENFIFSIGILGETDKRILYYFQDGSKTGTETVLYDKIISITSISGFEKKMGNYIGVSIELANGKQRVVRCIVNDENKELINEIILFAEGKR</sequence>
<name>A0A645DQ55_9ZZZZ</name>
<dbReference type="Pfam" id="PF14470">
    <property type="entry name" value="bPH_3"/>
    <property type="match status" value="1"/>
</dbReference>
<dbReference type="EMBL" id="VSSQ01038443">
    <property type="protein sequence ID" value="MPM91379.1"/>
    <property type="molecule type" value="Genomic_DNA"/>
</dbReference>
<evidence type="ECO:0000313" key="2">
    <source>
        <dbReference type="EMBL" id="MPM91379.1"/>
    </source>
</evidence>
<feature type="domain" description="YokE-like PH" evidence="1">
    <location>
        <begin position="31"/>
        <end position="128"/>
    </location>
</feature>
<gene>
    <name evidence="2" type="ORF">SDC9_138507</name>
</gene>
<reference evidence="2" key="1">
    <citation type="submission" date="2019-08" db="EMBL/GenBank/DDBJ databases">
        <authorList>
            <person name="Kucharzyk K."/>
            <person name="Murdoch R.W."/>
            <person name="Higgins S."/>
            <person name="Loffler F."/>
        </authorList>
    </citation>
    <scope>NUCLEOTIDE SEQUENCE</scope>
</reference>
<comment type="caution">
    <text evidence="2">The sequence shown here is derived from an EMBL/GenBank/DDBJ whole genome shotgun (WGS) entry which is preliminary data.</text>
</comment>
<protein>
    <recommendedName>
        <fullName evidence="1">YokE-like PH domain-containing protein</fullName>
    </recommendedName>
</protein>
<proteinExistence type="predicted"/>
<organism evidence="2">
    <name type="scientific">bioreactor metagenome</name>
    <dbReference type="NCBI Taxonomy" id="1076179"/>
    <lineage>
        <taxon>unclassified sequences</taxon>
        <taxon>metagenomes</taxon>
        <taxon>ecological metagenomes</taxon>
    </lineage>
</organism>
<dbReference type="InterPro" id="IPR039519">
    <property type="entry name" value="YokE-like_PH"/>
</dbReference>